<dbReference type="PANTHER" id="PTHR45138">
    <property type="entry name" value="REGULATORY COMPONENTS OF SENSORY TRANSDUCTION SYSTEM"/>
    <property type="match status" value="1"/>
</dbReference>
<feature type="transmembrane region" description="Helical" evidence="1">
    <location>
        <begin position="7"/>
        <end position="27"/>
    </location>
</feature>
<dbReference type="SUPFAM" id="SSF55073">
    <property type="entry name" value="Nucleotide cyclase"/>
    <property type="match status" value="1"/>
</dbReference>
<protein>
    <submittedName>
        <fullName evidence="3">GGDEF domain-containing protein</fullName>
    </submittedName>
</protein>
<dbReference type="PROSITE" id="PS50887">
    <property type="entry name" value="GGDEF"/>
    <property type="match status" value="1"/>
</dbReference>
<comment type="caution">
    <text evidence="3">The sequence shown here is derived from an EMBL/GenBank/DDBJ whole genome shotgun (WGS) entry which is preliminary data.</text>
</comment>
<dbReference type="FunFam" id="3.30.70.270:FF:000001">
    <property type="entry name" value="Diguanylate cyclase domain protein"/>
    <property type="match status" value="1"/>
</dbReference>
<dbReference type="InterPro" id="IPR000160">
    <property type="entry name" value="GGDEF_dom"/>
</dbReference>
<feature type="transmembrane region" description="Helical" evidence="1">
    <location>
        <begin position="61"/>
        <end position="84"/>
    </location>
</feature>
<dbReference type="Pfam" id="PF00990">
    <property type="entry name" value="GGDEF"/>
    <property type="match status" value="1"/>
</dbReference>
<dbReference type="InterPro" id="IPR029787">
    <property type="entry name" value="Nucleotide_cyclase"/>
</dbReference>
<feature type="domain" description="GGDEF" evidence="2">
    <location>
        <begin position="131"/>
        <end position="262"/>
    </location>
</feature>
<dbReference type="InterPro" id="IPR043128">
    <property type="entry name" value="Rev_trsase/Diguanyl_cyclase"/>
</dbReference>
<accession>A0A519BB28</accession>
<name>A0A519BB28_9DELT</name>
<gene>
    <name evidence="3" type="ORF">EVJ47_04450</name>
</gene>
<keyword evidence="1" id="KW-0472">Membrane</keyword>
<evidence type="ECO:0000313" key="3">
    <source>
        <dbReference type="EMBL" id="RZD14424.1"/>
    </source>
</evidence>
<dbReference type="AlphaFoldDB" id="A0A519BB28"/>
<dbReference type="EMBL" id="SGBD01000002">
    <property type="protein sequence ID" value="RZD14424.1"/>
    <property type="molecule type" value="Genomic_DNA"/>
</dbReference>
<dbReference type="Proteomes" id="UP000320813">
    <property type="component" value="Unassembled WGS sequence"/>
</dbReference>
<proteinExistence type="predicted"/>
<dbReference type="InterPro" id="IPR050469">
    <property type="entry name" value="Diguanylate_Cyclase"/>
</dbReference>
<keyword evidence="1" id="KW-1133">Transmembrane helix</keyword>
<dbReference type="PANTHER" id="PTHR45138:SF9">
    <property type="entry name" value="DIGUANYLATE CYCLASE DGCM-RELATED"/>
    <property type="match status" value="1"/>
</dbReference>
<reference evidence="3 4" key="1">
    <citation type="submission" date="2019-01" db="EMBL/GenBank/DDBJ databases">
        <title>Insights into ecological role of a new deltaproteobacterial order Candidatus Sinidesulfobacterales (Sva0485) by metagenomics and metatranscriptomics.</title>
        <authorList>
            <person name="Tan S."/>
            <person name="Liu J."/>
            <person name="Fang Y."/>
            <person name="Hedlund B.P."/>
            <person name="Lian Z.H."/>
            <person name="Huang L.Y."/>
            <person name="Li J.T."/>
            <person name="Huang L.N."/>
            <person name="Li W.J."/>
            <person name="Jiang H.C."/>
            <person name="Dong H.L."/>
            <person name="Shu W.S."/>
        </authorList>
    </citation>
    <scope>NUCLEOTIDE SEQUENCE [LARGE SCALE GENOMIC DNA]</scope>
    <source>
        <strain evidence="3">AP3</strain>
    </source>
</reference>
<evidence type="ECO:0000313" key="4">
    <source>
        <dbReference type="Proteomes" id="UP000320813"/>
    </source>
</evidence>
<keyword evidence="1" id="KW-0812">Transmembrane</keyword>
<organism evidence="3 4">
    <name type="scientific">Candidatus Acidulodesulfobacterium ferriphilum</name>
    <dbReference type="NCBI Taxonomy" id="2597223"/>
    <lineage>
        <taxon>Bacteria</taxon>
        <taxon>Deltaproteobacteria</taxon>
        <taxon>Candidatus Acidulodesulfobacterales</taxon>
        <taxon>Candidatus Acidulodesulfobacterium</taxon>
    </lineage>
</organism>
<evidence type="ECO:0000256" key="1">
    <source>
        <dbReference type="SAM" id="Phobius"/>
    </source>
</evidence>
<dbReference type="NCBIfam" id="TIGR00254">
    <property type="entry name" value="GGDEF"/>
    <property type="match status" value="1"/>
</dbReference>
<dbReference type="SMART" id="SM00267">
    <property type="entry name" value="GGDEF"/>
    <property type="match status" value="1"/>
</dbReference>
<evidence type="ECO:0000259" key="2">
    <source>
        <dbReference type="PROSITE" id="PS50887"/>
    </source>
</evidence>
<sequence>MRKQWYYSAFFAIIIIQFLIELGLIFINFDLLSAYNSIKKQYNIIGAINPFVLIYKNTLNAVFIGLFLASILLILTLSAFILAVRFKDNIFDNNNYLENEAFTDGLTGLYNRRYFDSFYENIFAQSYRYDIPHSLIMCDIDYFKKINDTYGHDKGDIVLKEVSDVLKNNIRKSDIAVRFGGEEFIVCLPSTDIANAVDVARKIKQMISKIRTKDIKKVTISMGVAFYKKEFGNESKDMLKHLDNLLYEAKNRGRNRIISGDHQGSIIEVEENPWADE</sequence>
<dbReference type="Gene3D" id="3.30.70.270">
    <property type="match status" value="1"/>
</dbReference>
<dbReference type="GO" id="GO:0052621">
    <property type="term" value="F:diguanylate cyclase activity"/>
    <property type="evidence" value="ECO:0007669"/>
    <property type="project" value="TreeGrafter"/>
</dbReference>
<dbReference type="CDD" id="cd01949">
    <property type="entry name" value="GGDEF"/>
    <property type="match status" value="1"/>
</dbReference>